<gene>
    <name evidence="2" type="ORF">OC846_004637</name>
</gene>
<comment type="caution">
    <text evidence="2">The sequence shown here is derived from an EMBL/GenBank/DDBJ whole genome shotgun (WGS) entry which is preliminary data.</text>
</comment>
<dbReference type="EMBL" id="JAPDMZ010000146">
    <property type="protein sequence ID" value="KAK0548009.1"/>
    <property type="molecule type" value="Genomic_DNA"/>
</dbReference>
<feature type="compositionally biased region" description="Polar residues" evidence="1">
    <location>
        <begin position="124"/>
        <end position="148"/>
    </location>
</feature>
<dbReference type="Proteomes" id="UP001176517">
    <property type="component" value="Unassembled WGS sequence"/>
</dbReference>
<evidence type="ECO:0000256" key="1">
    <source>
        <dbReference type="SAM" id="MobiDB-lite"/>
    </source>
</evidence>
<name>A0AAN6GMX4_9BASI</name>
<proteinExistence type="predicted"/>
<evidence type="ECO:0000313" key="2">
    <source>
        <dbReference type="EMBL" id="KAK0548009.1"/>
    </source>
</evidence>
<keyword evidence="3" id="KW-1185">Reference proteome</keyword>
<organism evidence="2 3">
    <name type="scientific">Tilletia horrida</name>
    <dbReference type="NCBI Taxonomy" id="155126"/>
    <lineage>
        <taxon>Eukaryota</taxon>
        <taxon>Fungi</taxon>
        <taxon>Dikarya</taxon>
        <taxon>Basidiomycota</taxon>
        <taxon>Ustilaginomycotina</taxon>
        <taxon>Exobasidiomycetes</taxon>
        <taxon>Tilletiales</taxon>
        <taxon>Tilletiaceae</taxon>
        <taxon>Tilletia</taxon>
    </lineage>
</organism>
<dbReference type="AlphaFoldDB" id="A0AAN6GMX4"/>
<reference evidence="2" key="1">
    <citation type="journal article" date="2023" name="PhytoFront">
        <title>Draft Genome Resources of Seven Strains of Tilletia horrida, Causal Agent of Kernel Smut of Rice.</title>
        <authorList>
            <person name="Khanal S."/>
            <person name="Antony Babu S."/>
            <person name="Zhou X.G."/>
        </authorList>
    </citation>
    <scope>NUCLEOTIDE SEQUENCE</scope>
    <source>
        <strain evidence="2">TX6</strain>
    </source>
</reference>
<accession>A0AAN6GMX4</accession>
<feature type="region of interest" description="Disordered" evidence="1">
    <location>
        <begin position="124"/>
        <end position="154"/>
    </location>
</feature>
<feature type="region of interest" description="Disordered" evidence="1">
    <location>
        <begin position="1"/>
        <end position="45"/>
    </location>
</feature>
<sequence length="403" mass="44672">MEAHAPAPRPPSPPLLEKNNLKDFIAGITPRPKSDTISTSCRPSAQIAAAHAHEHLHHNPNTSARGNRARSTSWDSFNLYSPSSGSPRHSRINSWASSASASSSGAACQGMRPVGLLDLPQWGSPRTSWSSSAGGNRSRQSSQTSYNFSHGHAPILEHGENKTFHQDNIIHSAAILPDSPASVLVDLPEEVEPQSPDPTIHTTLMPPQFILDQLLNNEHVRLWCLTPAGIRIGHASQQDPYSSFNELYDRNEDAHKLLGGPPRQDDQLSFHETWSASRTFLASLRHLAAIQARNRNSGSTTDKSSAPSFEEQARAWSIQFDLIFSHPYIHVPRMWPVLAGYICRLRRRSYDHDALPPSTATLRSGSPKRVHPHLDKMDRLDPVLLNESRKQFEMDQGIESLVV</sequence>
<protein>
    <submittedName>
        <fullName evidence="2">Uncharacterized protein</fullName>
    </submittedName>
</protein>
<evidence type="ECO:0000313" key="3">
    <source>
        <dbReference type="Proteomes" id="UP001176517"/>
    </source>
</evidence>
<feature type="region of interest" description="Disordered" evidence="1">
    <location>
        <begin position="354"/>
        <end position="374"/>
    </location>
</feature>